<feature type="domain" description="Ketosynthase family 3 (KS3)" evidence="11">
    <location>
        <begin position="33"/>
        <end position="461"/>
    </location>
</feature>
<dbReference type="Pfam" id="PF16197">
    <property type="entry name" value="KAsynt_C_assoc"/>
    <property type="match status" value="1"/>
</dbReference>
<dbReference type="GO" id="GO:0016746">
    <property type="term" value="F:acyltransferase activity"/>
    <property type="evidence" value="ECO:0007669"/>
    <property type="project" value="UniProtKB-KW"/>
</dbReference>
<dbReference type="InterPro" id="IPR016039">
    <property type="entry name" value="Thiolase-like"/>
</dbReference>
<dbReference type="InterPro" id="IPR013968">
    <property type="entry name" value="PKS_KR"/>
</dbReference>
<gene>
    <name evidence="13" type="ORF">ACIGXA_01970</name>
</gene>
<comment type="caution">
    <text evidence="13">The sequence shown here is derived from an EMBL/GenBank/DDBJ whole genome shotgun (WGS) entry which is preliminary data.</text>
</comment>
<dbReference type="Pfam" id="PF08990">
    <property type="entry name" value="Docking"/>
    <property type="match status" value="1"/>
</dbReference>
<reference evidence="13 14" key="1">
    <citation type="submission" date="2024-10" db="EMBL/GenBank/DDBJ databases">
        <title>The Natural Products Discovery Center: Release of the First 8490 Sequenced Strains for Exploring Actinobacteria Biosynthetic Diversity.</title>
        <authorList>
            <person name="Kalkreuter E."/>
            <person name="Kautsar S.A."/>
            <person name="Yang D."/>
            <person name="Bader C.D."/>
            <person name="Teijaro C.N."/>
            <person name="Fluegel L."/>
            <person name="Davis C.M."/>
            <person name="Simpson J.R."/>
            <person name="Lauterbach L."/>
            <person name="Steele A.D."/>
            <person name="Gui C."/>
            <person name="Meng S."/>
            <person name="Li G."/>
            <person name="Viehrig K."/>
            <person name="Ye F."/>
            <person name="Su P."/>
            <person name="Kiefer A.F."/>
            <person name="Nichols A."/>
            <person name="Cepeda A.J."/>
            <person name="Yan W."/>
            <person name="Fan B."/>
            <person name="Jiang Y."/>
            <person name="Adhikari A."/>
            <person name="Zheng C.-J."/>
            <person name="Schuster L."/>
            <person name="Cowan T.M."/>
            <person name="Smanski M.J."/>
            <person name="Chevrette M.G."/>
            <person name="De Carvalho L.P.S."/>
            <person name="Shen B."/>
        </authorList>
    </citation>
    <scope>NUCLEOTIDE SEQUENCE [LARGE SCALE GENOMIC DNA]</scope>
    <source>
        <strain evidence="13 14">NPDC053399</strain>
    </source>
</reference>
<evidence type="ECO:0000256" key="6">
    <source>
        <dbReference type="ARBA" id="ARBA00023194"/>
    </source>
</evidence>
<dbReference type="InterPro" id="IPR014043">
    <property type="entry name" value="Acyl_transferase_dom"/>
</dbReference>
<dbReference type="SMART" id="SM00827">
    <property type="entry name" value="PKS_AT"/>
    <property type="match status" value="1"/>
</dbReference>
<dbReference type="Gene3D" id="3.30.70.3290">
    <property type="match status" value="1"/>
</dbReference>
<feature type="domain" description="PKS/mFAS DH" evidence="12">
    <location>
        <begin position="929"/>
        <end position="1210"/>
    </location>
</feature>
<dbReference type="InterPro" id="IPR014031">
    <property type="entry name" value="Ketoacyl_synth_C"/>
</dbReference>
<dbReference type="Gene3D" id="3.40.47.10">
    <property type="match status" value="1"/>
</dbReference>
<evidence type="ECO:0000313" key="13">
    <source>
        <dbReference type="EMBL" id="MFI9099262.1"/>
    </source>
</evidence>
<dbReference type="PROSITE" id="PS52019">
    <property type="entry name" value="PKS_MFAS_DH"/>
    <property type="match status" value="1"/>
</dbReference>
<dbReference type="SUPFAM" id="SSF53901">
    <property type="entry name" value="Thiolase-like"/>
    <property type="match status" value="1"/>
</dbReference>
<dbReference type="PROSITE" id="PS00606">
    <property type="entry name" value="KS3_1"/>
    <property type="match status" value="1"/>
</dbReference>
<dbReference type="SMART" id="SM00822">
    <property type="entry name" value="PKS_KR"/>
    <property type="match status" value="1"/>
</dbReference>
<dbReference type="InterPro" id="IPR036736">
    <property type="entry name" value="ACP-like_sf"/>
</dbReference>
<comment type="cofactor">
    <cofactor evidence="1">
        <name>pantetheine 4'-phosphate</name>
        <dbReference type="ChEBI" id="CHEBI:47942"/>
    </cofactor>
</comment>
<dbReference type="EC" id="6.4.-.-" evidence="13"/>
<keyword evidence="3" id="KW-0596">Phosphopantetheine</keyword>
<dbReference type="GO" id="GO:0016874">
    <property type="term" value="F:ligase activity"/>
    <property type="evidence" value="ECO:0007669"/>
    <property type="project" value="UniProtKB-KW"/>
</dbReference>
<dbReference type="SUPFAM" id="SSF55048">
    <property type="entry name" value="Probable ACP-binding domain of malonyl-CoA ACP transacylase"/>
    <property type="match status" value="1"/>
</dbReference>
<comment type="pathway">
    <text evidence="2">Antibiotic biosynthesis.</text>
</comment>
<dbReference type="InterPro" id="IPR016036">
    <property type="entry name" value="Malonyl_transacylase_ACP-bd"/>
</dbReference>
<dbReference type="InterPro" id="IPR057326">
    <property type="entry name" value="KR_dom"/>
</dbReference>
<dbReference type="InterPro" id="IPR014030">
    <property type="entry name" value="Ketoacyl_synth_N"/>
</dbReference>
<dbReference type="InterPro" id="IPR032821">
    <property type="entry name" value="PKS_assoc"/>
</dbReference>
<dbReference type="SUPFAM" id="SSF47336">
    <property type="entry name" value="ACP-like"/>
    <property type="match status" value="1"/>
</dbReference>
<dbReference type="SMART" id="SM01294">
    <property type="entry name" value="PKS_PP_betabranch"/>
    <property type="match status" value="1"/>
</dbReference>
<dbReference type="Proteomes" id="UP001614394">
    <property type="component" value="Unassembled WGS sequence"/>
</dbReference>
<evidence type="ECO:0000256" key="2">
    <source>
        <dbReference type="ARBA" id="ARBA00004792"/>
    </source>
</evidence>
<keyword evidence="5 13" id="KW-0808">Transferase</keyword>
<dbReference type="PANTHER" id="PTHR43775:SF51">
    <property type="entry name" value="INACTIVE PHENOLPHTHIOCEROL SYNTHESIS POLYKETIDE SYNTHASE TYPE I PKS1-RELATED"/>
    <property type="match status" value="1"/>
</dbReference>
<feature type="region of interest" description="C-terminal hotdog fold" evidence="9">
    <location>
        <begin position="1063"/>
        <end position="1210"/>
    </location>
</feature>
<dbReference type="Pfam" id="PF02801">
    <property type="entry name" value="Ketoacyl-synt_C"/>
    <property type="match status" value="1"/>
</dbReference>
<dbReference type="PROSITE" id="PS52004">
    <property type="entry name" value="KS3_2"/>
    <property type="match status" value="1"/>
</dbReference>
<dbReference type="InterPro" id="IPR020841">
    <property type="entry name" value="PKS_Beta-ketoAc_synthase_dom"/>
</dbReference>
<dbReference type="InterPro" id="IPR036291">
    <property type="entry name" value="NAD(P)-bd_dom_sf"/>
</dbReference>
<dbReference type="Pfam" id="PF14765">
    <property type="entry name" value="PS-DH"/>
    <property type="match status" value="1"/>
</dbReference>
<evidence type="ECO:0000256" key="4">
    <source>
        <dbReference type="ARBA" id="ARBA00022553"/>
    </source>
</evidence>
<evidence type="ECO:0000259" key="10">
    <source>
        <dbReference type="PROSITE" id="PS50075"/>
    </source>
</evidence>
<evidence type="ECO:0000259" key="11">
    <source>
        <dbReference type="PROSITE" id="PS52004"/>
    </source>
</evidence>
<dbReference type="InterPro" id="IPR015083">
    <property type="entry name" value="NorB/c/GfsB-D-like_docking"/>
</dbReference>
<dbReference type="InterPro" id="IPR020807">
    <property type="entry name" value="PKS_DH"/>
</dbReference>
<dbReference type="PANTHER" id="PTHR43775">
    <property type="entry name" value="FATTY ACID SYNTHASE"/>
    <property type="match status" value="1"/>
</dbReference>
<evidence type="ECO:0000256" key="1">
    <source>
        <dbReference type="ARBA" id="ARBA00001957"/>
    </source>
</evidence>
<dbReference type="Pfam" id="PF22953">
    <property type="entry name" value="SpnB_Rossmann"/>
    <property type="match status" value="1"/>
</dbReference>
<dbReference type="CDD" id="cd08956">
    <property type="entry name" value="KR_3_FAS_SDR_x"/>
    <property type="match status" value="1"/>
</dbReference>
<dbReference type="EC" id="2.3.1.-" evidence="13"/>
<dbReference type="Gene3D" id="3.40.50.720">
    <property type="entry name" value="NAD(P)-binding Rossmann-like Domain"/>
    <property type="match status" value="1"/>
</dbReference>
<evidence type="ECO:0000313" key="14">
    <source>
        <dbReference type="Proteomes" id="UP001614394"/>
    </source>
</evidence>
<dbReference type="SUPFAM" id="SSF51735">
    <property type="entry name" value="NAD(P)-binding Rossmann-fold domains"/>
    <property type="match status" value="2"/>
</dbReference>
<dbReference type="InterPro" id="IPR016035">
    <property type="entry name" value="Acyl_Trfase/lysoPLipase"/>
</dbReference>
<organism evidence="13 14">
    <name type="scientific">Streptomyces fildesensis</name>
    <dbReference type="NCBI Taxonomy" id="375757"/>
    <lineage>
        <taxon>Bacteria</taxon>
        <taxon>Bacillati</taxon>
        <taxon>Actinomycetota</taxon>
        <taxon>Actinomycetes</taxon>
        <taxon>Kitasatosporales</taxon>
        <taxon>Streptomycetaceae</taxon>
        <taxon>Streptomyces</taxon>
    </lineage>
</organism>
<dbReference type="Pfam" id="PF08659">
    <property type="entry name" value="KR"/>
    <property type="match status" value="1"/>
</dbReference>
<dbReference type="Gene3D" id="3.40.366.10">
    <property type="entry name" value="Malonyl-Coenzyme A Acyl Carrier Protein, domain 2"/>
    <property type="match status" value="1"/>
</dbReference>
<dbReference type="InterPro" id="IPR042104">
    <property type="entry name" value="PKS_dehydratase_sf"/>
</dbReference>
<dbReference type="InterPro" id="IPR018201">
    <property type="entry name" value="Ketoacyl_synth_AS"/>
</dbReference>
<keyword evidence="14" id="KW-1185">Reference proteome</keyword>
<protein>
    <submittedName>
        <fullName evidence="13">Type I polyketide synthase</fullName>
        <ecNumber evidence="13">2.3.1.-</ecNumber>
        <ecNumber evidence="13">6.4.-.-</ecNumber>
    </submittedName>
</protein>
<dbReference type="InterPro" id="IPR009081">
    <property type="entry name" value="PP-bd_ACP"/>
</dbReference>
<keyword evidence="8 13" id="KW-0012">Acyltransferase</keyword>
<dbReference type="InterPro" id="IPR020806">
    <property type="entry name" value="PKS_PP-bd"/>
</dbReference>
<dbReference type="Gene3D" id="3.10.129.110">
    <property type="entry name" value="Polyketide synthase dehydratase"/>
    <property type="match status" value="1"/>
</dbReference>
<dbReference type="Pfam" id="PF00109">
    <property type="entry name" value="ketoacyl-synt"/>
    <property type="match status" value="1"/>
</dbReference>
<accession>A0ABW8BYM8</accession>
<dbReference type="CDD" id="cd00833">
    <property type="entry name" value="PKS"/>
    <property type="match status" value="1"/>
</dbReference>
<dbReference type="RefSeq" id="WP_399643549.1">
    <property type="nucleotide sequence ID" value="NZ_JBITYG010000001.1"/>
</dbReference>
<name>A0ABW8BYM8_9ACTN</name>
<dbReference type="Gene3D" id="1.10.1200.10">
    <property type="entry name" value="ACP-like"/>
    <property type="match status" value="1"/>
</dbReference>
<evidence type="ECO:0000256" key="3">
    <source>
        <dbReference type="ARBA" id="ARBA00022450"/>
    </source>
</evidence>
<dbReference type="EMBL" id="JBITYG010000001">
    <property type="protein sequence ID" value="MFI9099262.1"/>
    <property type="molecule type" value="Genomic_DNA"/>
</dbReference>
<dbReference type="InterPro" id="IPR049551">
    <property type="entry name" value="PKS_DH_C"/>
</dbReference>
<dbReference type="SMART" id="SM00825">
    <property type="entry name" value="PKS_KS"/>
    <property type="match status" value="1"/>
</dbReference>
<feature type="domain" description="Carrier" evidence="10">
    <location>
        <begin position="1647"/>
        <end position="1722"/>
    </location>
</feature>
<keyword evidence="6" id="KW-0045">Antibiotic biosynthesis</keyword>
<keyword evidence="13" id="KW-0436">Ligase</keyword>
<dbReference type="Pfam" id="PF21089">
    <property type="entry name" value="PKS_DH_N"/>
    <property type="match status" value="1"/>
</dbReference>
<dbReference type="Pfam" id="PF00698">
    <property type="entry name" value="Acyl_transf_1"/>
    <property type="match status" value="1"/>
</dbReference>
<feature type="active site" description="Proton acceptor; for dehydratase activity" evidence="9">
    <location>
        <position position="961"/>
    </location>
</feature>
<keyword evidence="4" id="KW-0597">Phosphoprotein</keyword>
<sequence length="1804" mass="185942">MADEKQLVDTLKRVAADLHDARRRLREAEDKDREPIAIIGMACRFPGGVTSPEELWELLAAGADGLTPFPTDRGWNLTQFQDSEREKGGAAGDGAPEGGFLADAAEFDAEFFGISPREALAMDPQQRVLLETSWEALERAGIDPVALSGTRTAVFTGVSSSDYLRGLQKMPAEVAGHMMTGVAGSVLSGRVSYALGLEGPAVTIDTACSSALVALHLAGQALRAGECTLALAGGVTVMGSAGTFLEFSRADGLAGDGRCKPFAEAADGTGLSEGVGVLLLEKLSDARRNGHRVLAVVRGSAVNQDGASNGLTAPNGPSQQRVIRQALASARLSADQVDAVEAHGTGTKLGDPIEAQALIAAYGQERPQDQPLWLGSIKSNLGHTQGAAGVAGIIKMVLALHHEELPRTLHVDAPSSHVDWSAGSVQLLTEARPWPAGERTRRAGVSSFGISGTNAHVIVEETPAEESAEEAAVAELPVVPWLLSARTPEALTAQAGRLHAHLRDGSVAADPSTVGSALATTRSAFPYRAGVVAGGREQLLTALAALADGESAPGVLRDGPGSGQLGFLFTGQGSQRAGMGRELYAAFPVFAAALNEVAAAFDAHLDRPLKDVLFADDGSLDATGYTQPALFALEVALFRQVAAWGIRPQVLAGHSIGELAAAHVAGVWSLADAALLVAARGRLMQQLPSGGAMAAIQATEAEVLPRLTERVGIAAVNGPTSIVVSGDEDAVGQVVTYFDALGRKTKRLTVSHAFHSVHMEPMLEEFRAVAAGLTYNAPSIPIVSTLTGKAATQEELTDPAYWVRHVREAVRFADAVTTLEERGVTAFLELGPDAVLSAMGAESVTDPVASVLVPALRRDRDEAQTLVEAVTRLHLRGIGVDWRAFFAGRAAAGLVDLPTYAFQHRGYWFKSNALPSGDAADFGQDTAGHPLLGAAVGVPESDGLLFTGRLSLATHPWLADHAVNGTVIVPGTALVEIAVHAGDLAGCGTLEELTLHAPLVVPAVGAVQVRVRLDGGEQRAVTIFSRPEGAPEGTAWTRHADGTLTEHAPAAGFDLAQWPPAGAEPVAVDDLYDELAGRGLEYGPAFQGLRAAWLLGDEVFAEVALPEQEESQAGLFGLHPALLDAALHAVALGGPGLMSGPADADPGAMWLPFAWSDVTLHASGAKALRVRLAPAATPGGVSVRVADAEGGAVASIGTLTLRPVSAAQLGTPDTSDDALFTVEWKQITPGATDSGPAPTVLVAPAGRSAADAVAGVLTDLQEWLADEANEDGRLLVLTRGAAAVTPGEGVTDLGQAAVTGLVRAAQAENPGRIVLLDTDTDAVTVPDGALSANESELALRDGVLWAPRLVRAVTAEADGAPWRSDGTVLITGGTGGLGALVARHLVTARGVRNLLLVSRRGPEAPGADALVAELEAAGAAVTVAACDVSNRDSLAGLLAGVVRLSAVVHTAGIVDDGVIGKLTPARVASVLGPKADAARHLHELTADLELDAFVLFSSAAGVFGGAGQGNYAAANTYLDGLAAQRRAAGLPGTALAWGLWDPATGGMGSALTGADVERMARGGILALGQEQGLALFDTAVAADRALLVPVGLDSRALGRAMSGEVPGMFRSLVRGPVRRAAAAGGAGAADGGLTARLAALPSGERPQLVLGLVRKQVAAVLGFAADQPVEAEKPFKDFGFDSLTAVEFRNRLVVETGVRLPATLVFDYPTPLELADHLLQALAPADDDPAHALLASLEQLEPLLNTDGLDKLTRSKVTVRLRALMSRWHDAAAPAPAAQDEAATVDEASDDELFALLDGEIGSD</sequence>
<evidence type="ECO:0000256" key="7">
    <source>
        <dbReference type="ARBA" id="ARBA00023268"/>
    </source>
</evidence>
<dbReference type="PROSITE" id="PS50075">
    <property type="entry name" value="CARRIER"/>
    <property type="match status" value="1"/>
</dbReference>
<keyword evidence="7" id="KW-0511">Multifunctional enzyme</keyword>
<dbReference type="InterPro" id="IPR049900">
    <property type="entry name" value="PKS_mFAS_DH"/>
</dbReference>
<dbReference type="InterPro" id="IPR001227">
    <property type="entry name" value="Ac_transferase_dom_sf"/>
</dbReference>
<feature type="region of interest" description="N-terminal hotdog fold" evidence="9">
    <location>
        <begin position="929"/>
        <end position="1051"/>
    </location>
</feature>
<evidence type="ECO:0000259" key="12">
    <source>
        <dbReference type="PROSITE" id="PS52019"/>
    </source>
</evidence>
<dbReference type="Pfam" id="PF00550">
    <property type="entry name" value="PP-binding"/>
    <property type="match status" value="1"/>
</dbReference>
<dbReference type="SMART" id="SM00826">
    <property type="entry name" value="PKS_DH"/>
    <property type="match status" value="1"/>
</dbReference>
<evidence type="ECO:0000256" key="5">
    <source>
        <dbReference type="ARBA" id="ARBA00022679"/>
    </source>
</evidence>
<evidence type="ECO:0000256" key="9">
    <source>
        <dbReference type="PROSITE-ProRule" id="PRU01363"/>
    </source>
</evidence>
<proteinExistence type="predicted"/>
<dbReference type="SMART" id="SM00823">
    <property type="entry name" value="PKS_PP"/>
    <property type="match status" value="1"/>
</dbReference>
<dbReference type="InterPro" id="IPR050091">
    <property type="entry name" value="PKS_NRPS_Biosynth_Enz"/>
</dbReference>
<dbReference type="InterPro" id="IPR055123">
    <property type="entry name" value="SpnB-like_Rossmann"/>
</dbReference>
<evidence type="ECO:0000256" key="8">
    <source>
        <dbReference type="ARBA" id="ARBA00023315"/>
    </source>
</evidence>
<dbReference type="SUPFAM" id="SSF52151">
    <property type="entry name" value="FabD/lysophospholipase-like"/>
    <property type="match status" value="1"/>
</dbReference>
<feature type="active site" description="Proton donor; for dehydratase activity" evidence="9">
    <location>
        <position position="1124"/>
    </location>
</feature>
<dbReference type="InterPro" id="IPR049552">
    <property type="entry name" value="PKS_DH_N"/>
</dbReference>